<comment type="caution">
    <text evidence="1">The sequence shown here is derived from an EMBL/GenBank/DDBJ whole genome shotgun (WGS) entry which is preliminary data.</text>
</comment>
<evidence type="ECO:0000313" key="2">
    <source>
        <dbReference type="Proteomes" id="UP000664034"/>
    </source>
</evidence>
<dbReference type="Pfam" id="PF13589">
    <property type="entry name" value="HATPase_c_3"/>
    <property type="match status" value="1"/>
</dbReference>
<sequence length="554" mass="62539">MKLTKSDIGAEVISILTRGMYPDPRDAVREYIQNAVDAKAKNVSVSVRQSSVVIEDDGVGMNYDTLRKALRMGISDKRPGKDVGFMGIGIYSAFHLCDTLTIYTKTADTSPQSVRMNFASMRSTLNVQRDKRLNGEIDGDQLTDLQTLLENNITLQDEYSLMENEYPVLHGTRVELVGLDPILDDSLNNFDLLSNYLRDVVPLRFDRDQFTWGGLIEDTINESCDNNGAHFELVNLKLGVSGRSADLFRPYLNSDFSNSAPQKPFFKSIKKGGILLGVAWGCLNSTKERISKKELRGFLLKKQGFSVGKRESLARLFGSSNTHFDRYIGEIIVVSPDILPNAARNGLEVSALKTWFDEQLAKEVAPFFNGKSTAFQEKKKAEELLDELGGQLKDILVRFSPNEDNPDTLINLIAEINSTVNIKLKTDKNGKIIRVERNTDFQNLLNVSKKLEKDIRFRLEQLFNNKQHVKKPHQQKSQNQASVAEDLNQYTASETLKKFKSLTDVLDDVGIEYSDVIGKILFLINEKFVSLADNKSQQYRLLNELKEEIESLQL</sequence>
<dbReference type="Gene3D" id="3.30.565.10">
    <property type="entry name" value="Histidine kinase-like ATPase, C-terminal domain"/>
    <property type="match status" value="1"/>
</dbReference>
<dbReference type="GO" id="GO:0005524">
    <property type="term" value="F:ATP binding"/>
    <property type="evidence" value="ECO:0007669"/>
    <property type="project" value="UniProtKB-KW"/>
</dbReference>
<dbReference type="InterPro" id="IPR036890">
    <property type="entry name" value="HATPase_C_sf"/>
</dbReference>
<dbReference type="SUPFAM" id="SSF55874">
    <property type="entry name" value="ATPase domain of HSP90 chaperone/DNA topoisomerase II/histidine kinase"/>
    <property type="match status" value="1"/>
</dbReference>
<accession>A0A939GHM6</accession>
<proteinExistence type="predicted"/>
<evidence type="ECO:0000313" key="1">
    <source>
        <dbReference type="EMBL" id="MBO0937640.1"/>
    </source>
</evidence>
<name>A0A939GHM6_9BACT</name>
<protein>
    <submittedName>
        <fullName evidence="1">ATP-binding protein</fullName>
    </submittedName>
</protein>
<gene>
    <name evidence="1" type="ORF">J2I47_13870</name>
</gene>
<organism evidence="1 2">
    <name type="scientific">Fibrella rubiginis</name>
    <dbReference type="NCBI Taxonomy" id="2817060"/>
    <lineage>
        <taxon>Bacteria</taxon>
        <taxon>Pseudomonadati</taxon>
        <taxon>Bacteroidota</taxon>
        <taxon>Cytophagia</taxon>
        <taxon>Cytophagales</taxon>
        <taxon>Spirosomataceae</taxon>
        <taxon>Fibrella</taxon>
    </lineage>
</organism>
<keyword evidence="1" id="KW-0547">Nucleotide-binding</keyword>
<dbReference type="AlphaFoldDB" id="A0A939GHM6"/>
<keyword evidence="1" id="KW-0067">ATP-binding</keyword>
<reference evidence="1" key="1">
    <citation type="submission" date="2021-03" db="EMBL/GenBank/DDBJ databases">
        <title>Fibrella sp. HMF5335 genome sequencing and assembly.</title>
        <authorList>
            <person name="Kang H."/>
            <person name="Kim H."/>
            <person name="Bae S."/>
            <person name="Joh K."/>
        </authorList>
    </citation>
    <scope>NUCLEOTIDE SEQUENCE</scope>
    <source>
        <strain evidence="1">HMF5335</strain>
    </source>
</reference>
<dbReference type="Proteomes" id="UP000664034">
    <property type="component" value="Unassembled WGS sequence"/>
</dbReference>
<dbReference type="RefSeq" id="WP_207365180.1">
    <property type="nucleotide sequence ID" value="NZ_JAFMYV010000006.1"/>
</dbReference>
<keyword evidence="2" id="KW-1185">Reference proteome</keyword>
<dbReference type="EMBL" id="JAFMYV010000006">
    <property type="protein sequence ID" value="MBO0937640.1"/>
    <property type="molecule type" value="Genomic_DNA"/>
</dbReference>